<keyword evidence="1" id="KW-0472">Membrane</keyword>
<reference evidence="2" key="1">
    <citation type="submission" date="2016-10" db="EMBL/GenBank/DDBJ databases">
        <authorList>
            <person name="de Groot N.N."/>
        </authorList>
    </citation>
    <scope>NUCLEOTIDE SEQUENCE [LARGE SCALE GENOMIC DNA]</scope>
    <source>
        <strain evidence="2">ATCC 20501</strain>
    </source>
</reference>
<gene>
    <name evidence="2" type="ORF">SAMN02982929_04417</name>
    <name evidence="3" type="ORF">SAMN05216506_103374</name>
</gene>
<evidence type="ECO:0000313" key="3">
    <source>
        <dbReference type="EMBL" id="SFD28507.1"/>
    </source>
</evidence>
<dbReference type="RefSeq" id="WP_143185796.1">
    <property type="nucleotide sequence ID" value="NZ_FNVB01000006.1"/>
</dbReference>
<dbReference type="Proteomes" id="UP000199690">
    <property type="component" value="Unassembled WGS sequence"/>
</dbReference>
<keyword evidence="1" id="KW-1133">Transmembrane helix</keyword>
<sequence length="190" mass="20619">MSGATRSRVRRLSGVGLCVLAVGIGLAAAGWIMPSPTASGYTSVPNTCESVSPHSLEQAFQPRQTEVYEQRHGIDGGRHSSKCQWRTEGPVHAERKTRLHVEMAIEFDREARPDTAYVDQFLDYLELEPGAAEVPDLDARAVVIRSPRDVQLVAAKANMTIAVRYSAAAPTAELEPVARQVVEELLVVAG</sequence>
<evidence type="ECO:0000256" key="1">
    <source>
        <dbReference type="SAM" id="Phobius"/>
    </source>
</evidence>
<keyword evidence="4" id="KW-1185">Reference proteome</keyword>
<proteinExistence type="predicted"/>
<feature type="transmembrane region" description="Helical" evidence="1">
    <location>
        <begin position="12"/>
        <end position="33"/>
    </location>
</feature>
<evidence type="ECO:0000313" key="4">
    <source>
        <dbReference type="Proteomes" id="UP000199690"/>
    </source>
</evidence>
<dbReference type="EMBL" id="FNVB01000006">
    <property type="protein sequence ID" value="SEG84357.1"/>
    <property type="molecule type" value="Genomic_DNA"/>
</dbReference>
<accession>A0A1H6DFX1</accession>
<keyword evidence="1" id="KW-0812">Transmembrane</keyword>
<evidence type="ECO:0000313" key="5">
    <source>
        <dbReference type="Proteomes" id="UP000236729"/>
    </source>
</evidence>
<dbReference type="Proteomes" id="UP000236729">
    <property type="component" value="Unassembled WGS sequence"/>
</dbReference>
<reference evidence="4 5" key="2">
    <citation type="submission" date="2016-10" db="EMBL/GenBank/DDBJ databases">
        <authorList>
            <person name="Varghese N."/>
            <person name="Submissions S."/>
        </authorList>
    </citation>
    <scope>NUCLEOTIDE SEQUENCE [LARGE SCALE GENOMIC DNA]</scope>
    <source>
        <strain evidence="5">ATCC 20501</strain>
        <strain evidence="3 4">CGMCC 4.3529</strain>
    </source>
</reference>
<organism evidence="2 5">
    <name type="scientific">Saccharopolyspora kobensis</name>
    <dbReference type="NCBI Taxonomy" id="146035"/>
    <lineage>
        <taxon>Bacteria</taxon>
        <taxon>Bacillati</taxon>
        <taxon>Actinomycetota</taxon>
        <taxon>Actinomycetes</taxon>
        <taxon>Pseudonocardiales</taxon>
        <taxon>Pseudonocardiaceae</taxon>
        <taxon>Saccharopolyspora</taxon>
    </lineage>
</organism>
<evidence type="ECO:0008006" key="6">
    <source>
        <dbReference type="Google" id="ProtNLM"/>
    </source>
</evidence>
<dbReference type="EMBL" id="FOME01000003">
    <property type="protein sequence ID" value="SFD28507.1"/>
    <property type="molecule type" value="Genomic_DNA"/>
</dbReference>
<accession>A0A1I1R2S1</accession>
<name>A0A1H6DFX1_9PSEU</name>
<dbReference type="AlphaFoldDB" id="A0A1H6DFX1"/>
<protein>
    <recommendedName>
        <fullName evidence="6">DUF3558 domain-containing protein</fullName>
    </recommendedName>
</protein>
<evidence type="ECO:0000313" key="2">
    <source>
        <dbReference type="EMBL" id="SEG84357.1"/>
    </source>
</evidence>